<dbReference type="PANTHER" id="PTHR21637:SF5">
    <property type="entry name" value="BTB_POZ DOMAIN-CONTAINING PROTEIN 10"/>
    <property type="match status" value="1"/>
</dbReference>
<dbReference type="InterPro" id="IPR039886">
    <property type="entry name" value="BTBD10/KCTD20"/>
</dbReference>
<dbReference type="EMBL" id="JBHFQA010000035">
    <property type="protein sequence ID" value="KAL2076932.1"/>
    <property type="molecule type" value="Genomic_DNA"/>
</dbReference>
<proteinExistence type="predicted"/>
<feature type="domain" description="BTB" evidence="5">
    <location>
        <begin position="308"/>
        <end position="413"/>
    </location>
</feature>
<evidence type="ECO:0000256" key="4">
    <source>
        <dbReference type="SAM" id="Phobius"/>
    </source>
</evidence>
<dbReference type="Gene3D" id="3.30.710.10">
    <property type="entry name" value="Potassium Channel Kv1.1, Chain A"/>
    <property type="match status" value="1"/>
</dbReference>
<evidence type="ECO:0000313" key="7">
    <source>
        <dbReference type="Proteomes" id="UP001591681"/>
    </source>
</evidence>
<feature type="compositionally biased region" description="Low complexity" evidence="3">
    <location>
        <begin position="254"/>
        <end position="268"/>
    </location>
</feature>
<protein>
    <recommendedName>
        <fullName evidence="5">BTB domain-containing protein</fullName>
    </recommendedName>
</protein>
<feature type="compositionally biased region" description="Gly residues" evidence="3">
    <location>
        <begin position="269"/>
        <end position="279"/>
    </location>
</feature>
<dbReference type="InterPro" id="IPR039885">
    <property type="entry name" value="BTBD10/KCTD20_BTB/POZ"/>
</dbReference>
<keyword evidence="4" id="KW-1133">Transmembrane helix</keyword>
<dbReference type="GO" id="GO:0005737">
    <property type="term" value="C:cytoplasm"/>
    <property type="evidence" value="ECO:0007669"/>
    <property type="project" value="UniProtKB-SubCell"/>
</dbReference>
<evidence type="ECO:0000256" key="2">
    <source>
        <dbReference type="ARBA" id="ARBA00022490"/>
    </source>
</evidence>
<keyword evidence="7" id="KW-1185">Reference proteome</keyword>
<dbReference type="InterPro" id="IPR011333">
    <property type="entry name" value="SKP1/BTB/POZ_sf"/>
</dbReference>
<evidence type="ECO:0000256" key="1">
    <source>
        <dbReference type="ARBA" id="ARBA00004496"/>
    </source>
</evidence>
<feature type="region of interest" description="Disordered" evidence="3">
    <location>
        <begin position="202"/>
        <end position="279"/>
    </location>
</feature>
<keyword evidence="4" id="KW-0812">Transmembrane</keyword>
<evidence type="ECO:0000256" key="3">
    <source>
        <dbReference type="SAM" id="MobiDB-lite"/>
    </source>
</evidence>
<comment type="subcellular location">
    <subcellularLocation>
        <location evidence="1">Cytoplasm</location>
    </subcellularLocation>
</comment>
<keyword evidence="4" id="KW-0472">Membrane</keyword>
<evidence type="ECO:0000259" key="5">
    <source>
        <dbReference type="SMART" id="SM00225"/>
    </source>
</evidence>
<feature type="compositionally biased region" description="Pro residues" evidence="3">
    <location>
        <begin position="604"/>
        <end position="617"/>
    </location>
</feature>
<dbReference type="Pfam" id="PF16017">
    <property type="entry name" value="BTB_3"/>
    <property type="match status" value="1"/>
</dbReference>
<feature type="region of interest" description="Disordered" evidence="3">
    <location>
        <begin position="1"/>
        <end position="38"/>
    </location>
</feature>
<gene>
    <name evidence="6" type="ORF">ACEWY4_027472</name>
</gene>
<evidence type="ECO:0000313" key="6">
    <source>
        <dbReference type="EMBL" id="KAL2076932.1"/>
    </source>
</evidence>
<dbReference type="FunFam" id="3.30.710.10:FF:000017">
    <property type="entry name" value="BTB/POZ domain-containing protein 10 isoform X1"/>
    <property type="match status" value="1"/>
</dbReference>
<feature type="compositionally biased region" description="Low complexity" evidence="3">
    <location>
        <begin position="13"/>
        <end position="24"/>
    </location>
</feature>
<reference evidence="6 7" key="1">
    <citation type="submission" date="2024-09" db="EMBL/GenBank/DDBJ databases">
        <title>A chromosome-level genome assembly of Gray's grenadier anchovy, Coilia grayii.</title>
        <authorList>
            <person name="Fu Z."/>
        </authorList>
    </citation>
    <scope>NUCLEOTIDE SEQUENCE [LARGE SCALE GENOMIC DNA]</scope>
    <source>
        <strain evidence="6">G4</strain>
        <tissue evidence="6">Muscle</tissue>
    </source>
</reference>
<feature type="compositionally biased region" description="Basic and acidic residues" evidence="3">
    <location>
        <begin position="208"/>
        <end position="229"/>
    </location>
</feature>
<organism evidence="6 7">
    <name type="scientific">Coilia grayii</name>
    <name type="common">Gray's grenadier anchovy</name>
    <dbReference type="NCBI Taxonomy" id="363190"/>
    <lineage>
        <taxon>Eukaryota</taxon>
        <taxon>Metazoa</taxon>
        <taxon>Chordata</taxon>
        <taxon>Craniata</taxon>
        <taxon>Vertebrata</taxon>
        <taxon>Euteleostomi</taxon>
        <taxon>Actinopterygii</taxon>
        <taxon>Neopterygii</taxon>
        <taxon>Teleostei</taxon>
        <taxon>Clupei</taxon>
        <taxon>Clupeiformes</taxon>
        <taxon>Clupeoidei</taxon>
        <taxon>Engraulidae</taxon>
        <taxon>Coilinae</taxon>
        <taxon>Coilia</taxon>
    </lineage>
</organism>
<feature type="transmembrane region" description="Helical" evidence="4">
    <location>
        <begin position="63"/>
        <end position="82"/>
    </location>
</feature>
<dbReference type="InterPro" id="IPR000210">
    <property type="entry name" value="BTB/POZ_dom"/>
</dbReference>
<dbReference type="AlphaFoldDB" id="A0ABD1IQ36"/>
<comment type="caution">
    <text evidence="6">The sequence shown here is derived from an EMBL/GenBank/DDBJ whole genome shotgun (WGS) entry which is preliminary data.</text>
</comment>
<feature type="transmembrane region" description="Helical" evidence="4">
    <location>
        <begin position="189"/>
        <end position="207"/>
    </location>
</feature>
<name>A0ABD1IQ36_9TELE</name>
<dbReference type="SMART" id="SM00225">
    <property type="entry name" value="BTB"/>
    <property type="match status" value="1"/>
</dbReference>
<feature type="region of interest" description="Disordered" evidence="3">
    <location>
        <begin position="593"/>
        <end position="639"/>
    </location>
</feature>
<keyword evidence="2" id="KW-0963">Cytoplasm</keyword>
<sequence>MSSSSSTPPPPLSLLLHYTSSSTTGPPAPLSSSRSPETPHATLLGSSIDLHQCPAGVMMAVGVWVKTSLLLLLLCVCVCQLAQGRPVRRRSISEVQLMHNMRERKQVVAVSSPFLEKCREGNRLFDSDIFYKIRLQPYLKDHECGGAPRGFMCARVMAVGAQSYESDSTGNGQLQTHTRRMNSHRRRLVLMRMSLYGGGGACGGGAYDRSRDRRRSSDRSRDSSHEREGQLTPCIRNITSPTRQHTEREGGSRPGSPRPQRVSPVSSRGGVGVCVGGEGPPKGVGGEMVFVYESPKDASSSTRQRPAERVTLIVDNTRFVVDPAMFTAQPNTMLGRMFGSGREHNFTRPNEKGEFEVAEGISSTVFRAILDYYRSGVIRCPDGISIPELREACDYLCISFDYSTIKCRDLSALMHELSNDGARRQFEAYLEEMVLPLMVASAHSGERECHIVVLTDDDVVDWDEEYPPQMGEEYSQIIYSTKLYRFFKYIENRDVAKSVLKERGLKKIRLGIEGYPTYKEKVKKRPGGRPEVIYNYVQRPFIRMSWEKEEGKSRHVDFQCVKSKSITNLAAAAADIPQDQLVALQSGPQVDELDILPPHAHAGPPAPPAPAPGPPAAPHHYANSNNYDPPDSDAPSPLV</sequence>
<dbReference type="Proteomes" id="UP001591681">
    <property type="component" value="Unassembled WGS sequence"/>
</dbReference>
<dbReference type="PANTHER" id="PTHR21637">
    <property type="entry name" value="BTB/POZ DOMAIN-CONTAINING PROTEIN 10-RELATED"/>
    <property type="match status" value="1"/>
</dbReference>
<feature type="compositionally biased region" description="Polar residues" evidence="3">
    <location>
        <begin position="164"/>
        <end position="176"/>
    </location>
</feature>
<feature type="region of interest" description="Disordered" evidence="3">
    <location>
        <begin position="164"/>
        <end position="185"/>
    </location>
</feature>
<dbReference type="SUPFAM" id="SSF54695">
    <property type="entry name" value="POZ domain"/>
    <property type="match status" value="1"/>
</dbReference>
<accession>A0ABD1IQ36</accession>